<comment type="caution">
    <text evidence="7">The sequence shown here is derived from an EMBL/GenBank/DDBJ whole genome shotgun (WGS) entry which is preliminary data.</text>
</comment>
<sequence>MKTGRNVLVLAVVVELASLNIRDSKLSLATAKMKSSQSPAFKRFLSDFTLGFSDGLTVPFALTAGLSSLGKTDTVITGGLAELCAGSISMGIGGYLAARDECGPCQFSVKDLEESRDSCERNSESDFMVEQSEKMQMQAEELVRQHLEPLDLPSSTITTILNTIQQVPSDLQRVVSRLNSLKDDLSPSQPTPQSPIISGLSISLGYTIGGIIPLLPYIFTSTVGLGLQWSSCLCLLVLFAFGAGKSYILQAGDASVRSWIIEGLQMLVLGALAAIAAVACVTWVGAN</sequence>
<dbReference type="EMBL" id="JAGMUX010000026">
    <property type="protein sequence ID" value="KAH7224255.1"/>
    <property type="molecule type" value="Genomic_DNA"/>
</dbReference>
<evidence type="ECO:0000256" key="4">
    <source>
        <dbReference type="ARBA" id="ARBA00022989"/>
    </source>
</evidence>
<dbReference type="GO" id="GO:0030026">
    <property type="term" value="P:intracellular manganese ion homeostasis"/>
    <property type="evidence" value="ECO:0007669"/>
    <property type="project" value="InterPro"/>
</dbReference>
<keyword evidence="5 6" id="KW-0472">Membrane</keyword>
<evidence type="ECO:0000256" key="5">
    <source>
        <dbReference type="ARBA" id="ARBA00023136"/>
    </source>
</evidence>
<evidence type="ECO:0000313" key="8">
    <source>
        <dbReference type="Proteomes" id="UP000720189"/>
    </source>
</evidence>
<reference evidence="7" key="1">
    <citation type="journal article" date="2021" name="Nat. Commun.">
        <title>Genetic determinants of endophytism in the Arabidopsis root mycobiome.</title>
        <authorList>
            <person name="Mesny F."/>
            <person name="Miyauchi S."/>
            <person name="Thiergart T."/>
            <person name="Pickel B."/>
            <person name="Atanasova L."/>
            <person name="Karlsson M."/>
            <person name="Huettel B."/>
            <person name="Barry K.W."/>
            <person name="Haridas S."/>
            <person name="Chen C."/>
            <person name="Bauer D."/>
            <person name="Andreopoulos W."/>
            <person name="Pangilinan J."/>
            <person name="LaButti K."/>
            <person name="Riley R."/>
            <person name="Lipzen A."/>
            <person name="Clum A."/>
            <person name="Drula E."/>
            <person name="Henrissat B."/>
            <person name="Kohler A."/>
            <person name="Grigoriev I.V."/>
            <person name="Martin F.M."/>
            <person name="Hacquard S."/>
        </authorList>
    </citation>
    <scope>NUCLEOTIDE SEQUENCE</scope>
    <source>
        <strain evidence="7">MPI-CAGE-AT-0023</strain>
    </source>
</reference>
<dbReference type="OrthoDB" id="73465at2759"/>
<keyword evidence="4 6" id="KW-1133">Transmembrane helix</keyword>
<accession>A0A9P9FXE2</accession>
<keyword evidence="3 6" id="KW-0812">Transmembrane</keyword>
<gene>
    <name evidence="7" type="ORF">BKA55DRAFT_584339</name>
</gene>
<dbReference type="GO" id="GO:0012505">
    <property type="term" value="C:endomembrane system"/>
    <property type="evidence" value="ECO:0007669"/>
    <property type="project" value="UniProtKB-SubCell"/>
</dbReference>
<dbReference type="GeneID" id="70224261"/>
<comment type="subcellular location">
    <subcellularLocation>
        <location evidence="1">Endomembrane system</location>
        <topology evidence="1">Multi-pass membrane protein</topology>
    </subcellularLocation>
</comment>
<dbReference type="PANTHER" id="PTHR31851">
    <property type="entry name" value="FE(2+)/MN(2+) TRANSPORTER PCL1"/>
    <property type="match status" value="1"/>
</dbReference>
<dbReference type="GO" id="GO:0005384">
    <property type="term" value="F:manganese ion transmembrane transporter activity"/>
    <property type="evidence" value="ECO:0007669"/>
    <property type="project" value="InterPro"/>
</dbReference>
<comment type="similarity">
    <text evidence="2">Belongs to the CCC1 family.</text>
</comment>
<feature type="transmembrane region" description="Helical" evidence="6">
    <location>
        <begin position="225"/>
        <end position="243"/>
    </location>
</feature>
<evidence type="ECO:0000256" key="6">
    <source>
        <dbReference type="SAM" id="Phobius"/>
    </source>
</evidence>
<protein>
    <submittedName>
        <fullName evidence="7">Ccc1 family</fullName>
    </submittedName>
</protein>
<organism evidence="7 8">
    <name type="scientific">Fusarium redolens</name>
    <dbReference type="NCBI Taxonomy" id="48865"/>
    <lineage>
        <taxon>Eukaryota</taxon>
        <taxon>Fungi</taxon>
        <taxon>Dikarya</taxon>
        <taxon>Ascomycota</taxon>
        <taxon>Pezizomycotina</taxon>
        <taxon>Sordariomycetes</taxon>
        <taxon>Hypocreomycetidae</taxon>
        <taxon>Hypocreales</taxon>
        <taxon>Nectriaceae</taxon>
        <taxon>Fusarium</taxon>
        <taxon>Fusarium redolens species complex</taxon>
    </lineage>
</organism>
<evidence type="ECO:0000256" key="1">
    <source>
        <dbReference type="ARBA" id="ARBA00004127"/>
    </source>
</evidence>
<feature type="transmembrane region" description="Helical" evidence="6">
    <location>
        <begin position="196"/>
        <end position="219"/>
    </location>
</feature>
<proteinExistence type="inferred from homology"/>
<evidence type="ECO:0000313" key="7">
    <source>
        <dbReference type="EMBL" id="KAH7224255.1"/>
    </source>
</evidence>
<dbReference type="Proteomes" id="UP000720189">
    <property type="component" value="Unassembled WGS sequence"/>
</dbReference>
<dbReference type="Pfam" id="PF01988">
    <property type="entry name" value="VIT1"/>
    <property type="match status" value="1"/>
</dbReference>
<dbReference type="AlphaFoldDB" id="A0A9P9FXE2"/>
<keyword evidence="8" id="KW-1185">Reference proteome</keyword>
<evidence type="ECO:0000256" key="2">
    <source>
        <dbReference type="ARBA" id="ARBA00007049"/>
    </source>
</evidence>
<dbReference type="InterPro" id="IPR008217">
    <property type="entry name" value="Ccc1_fam"/>
</dbReference>
<feature type="transmembrane region" description="Helical" evidence="6">
    <location>
        <begin position="264"/>
        <end position="286"/>
    </location>
</feature>
<name>A0A9P9FXE2_FUSRE</name>
<dbReference type="RefSeq" id="XP_046042316.1">
    <property type="nucleotide sequence ID" value="XM_046194307.1"/>
</dbReference>
<evidence type="ECO:0000256" key="3">
    <source>
        <dbReference type="ARBA" id="ARBA00022692"/>
    </source>
</evidence>